<evidence type="ECO:0000256" key="6">
    <source>
        <dbReference type="SAM" id="Phobius"/>
    </source>
</evidence>
<keyword evidence="2" id="KW-1003">Cell membrane</keyword>
<feature type="transmembrane region" description="Helical" evidence="6">
    <location>
        <begin position="132"/>
        <end position="152"/>
    </location>
</feature>
<keyword evidence="8" id="KW-1185">Reference proteome</keyword>
<name>A0ABX6T8G5_9SPHN</name>
<comment type="subcellular location">
    <subcellularLocation>
        <location evidence="1">Cell membrane</location>
        <topology evidence="1">Multi-pass membrane protein</topology>
    </subcellularLocation>
</comment>
<dbReference type="EMBL" id="CP060782">
    <property type="protein sequence ID" value="QNP45689.1"/>
    <property type="molecule type" value="Genomic_DNA"/>
</dbReference>
<evidence type="ECO:0000256" key="4">
    <source>
        <dbReference type="ARBA" id="ARBA00022989"/>
    </source>
</evidence>
<evidence type="ECO:0000313" key="7">
    <source>
        <dbReference type="EMBL" id="QNP45689.1"/>
    </source>
</evidence>
<dbReference type="PANTHER" id="PTHR40277">
    <property type="entry name" value="BLL5419 PROTEIN"/>
    <property type="match status" value="1"/>
</dbReference>
<organism evidence="7 8">
    <name type="scientific">Sphingomonas sediminicola</name>
    <dbReference type="NCBI Taxonomy" id="386874"/>
    <lineage>
        <taxon>Bacteria</taxon>
        <taxon>Pseudomonadati</taxon>
        <taxon>Pseudomonadota</taxon>
        <taxon>Alphaproteobacteria</taxon>
        <taxon>Sphingomonadales</taxon>
        <taxon>Sphingomonadaceae</taxon>
        <taxon>Sphingomonas</taxon>
    </lineage>
</organism>
<dbReference type="Pfam" id="PF03706">
    <property type="entry name" value="LPG_synthase_TM"/>
    <property type="match status" value="1"/>
</dbReference>
<dbReference type="Proteomes" id="UP000516105">
    <property type="component" value="Chromosome"/>
</dbReference>
<gene>
    <name evidence="7" type="ORF">H9L14_14400</name>
</gene>
<keyword evidence="3 6" id="KW-0812">Transmembrane</keyword>
<reference evidence="7 8" key="1">
    <citation type="submission" date="2020-08" db="EMBL/GenBank/DDBJ databases">
        <title>Genome sequence of Sphingomonas sediminicola KACC 15039T.</title>
        <authorList>
            <person name="Hyun D.-W."/>
            <person name="Bae J.-W."/>
        </authorList>
    </citation>
    <scope>NUCLEOTIDE SEQUENCE [LARGE SCALE GENOMIC DNA]</scope>
    <source>
        <strain evidence="7 8">KACC 15039</strain>
    </source>
</reference>
<accession>A0ABX6T8G5</accession>
<proteinExistence type="predicted"/>
<dbReference type="InterPro" id="IPR022791">
    <property type="entry name" value="L-PG_synthase/AglD"/>
</dbReference>
<keyword evidence="5 6" id="KW-0472">Membrane</keyword>
<keyword evidence="4 6" id="KW-1133">Transmembrane helix</keyword>
<protein>
    <submittedName>
        <fullName evidence="7">Flippase-like domain-containing protein</fullName>
    </submittedName>
</protein>
<evidence type="ECO:0000313" key="8">
    <source>
        <dbReference type="Proteomes" id="UP000516105"/>
    </source>
</evidence>
<evidence type="ECO:0000256" key="3">
    <source>
        <dbReference type="ARBA" id="ARBA00022692"/>
    </source>
</evidence>
<evidence type="ECO:0000256" key="1">
    <source>
        <dbReference type="ARBA" id="ARBA00004651"/>
    </source>
</evidence>
<sequence length="210" mass="21928">MPVGTAVRIILAVRVLSFITLVGVIAAGLPIALELLKEPRDELLMITLLASGIGVIAALFVLAHIRLRVPRLERWAFFQKLLTVAGDFRLLLTPSHGIASAWAAALAQHLLRVGVLAALATGLGLDIPLATLFAFATAALLMAMVPISFGGWGIREIAFVYLLGAAGVSAEAALSLSIAFGLLRVLMGVIGGLAWVVANDGHFHVDAPSA</sequence>
<feature type="transmembrane region" description="Helical" evidence="6">
    <location>
        <begin position="43"/>
        <end position="63"/>
    </location>
</feature>
<evidence type="ECO:0000256" key="2">
    <source>
        <dbReference type="ARBA" id="ARBA00022475"/>
    </source>
</evidence>
<feature type="transmembrane region" description="Helical" evidence="6">
    <location>
        <begin position="158"/>
        <end position="183"/>
    </location>
</feature>
<dbReference type="PANTHER" id="PTHR40277:SF1">
    <property type="entry name" value="BLL5419 PROTEIN"/>
    <property type="match status" value="1"/>
</dbReference>
<evidence type="ECO:0000256" key="5">
    <source>
        <dbReference type="ARBA" id="ARBA00023136"/>
    </source>
</evidence>
<feature type="transmembrane region" description="Helical" evidence="6">
    <location>
        <begin position="98"/>
        <end position="120"/>
    </location>
</feature>
<feature type="transmembrane region" description="Helical" evidence="6">
    <location>
        <begin position="12"/>
        <end position="31"/>
    </location>
</feature>